<evidence type="ECO:0000256" key="1">
    <source>
        <dbReference type="ARBA" id="ARBA00023002"/>
    </source>
</evidence>
<dbReference type="PRINTS" id="PR00469">
    <property type="entry name" value="PNDRDTASEII"/>
</dbReference>
<reference evidence="2 3" key="1">
    <citation type="submission" date="2017-04" db="EMBL/GenBank/DDBJ databases">
        <title>Kefir bacterial isolates.</title>
        <authorList>
            <person name="Kim Y."/>
            <person name="Blasche S."/>
            <person name="Patil K.R."/>
        </authorList>
    </citation>
    <scope>NUCLEOTIDE SEQUENCE [LARGE SCALE GENOMIC DNA]</scope>
    <source>
        <strain evidence="2 3">OG2</strain>
    </source>
</reference>
<dbReference type="InterPro" id="IPR036188">
    <property type="entry name" value="FAD/NAD-bd_sf"/>
</dbReference>
<dbReference type="PANTHER" id="PTHR43539:SF89">
    <property type="entry name" value="NAD(P)-BINDING DOMAIN-CONTAINING PROTEIN"/>
    <property type="match status" value="1"/>
</dbReference>
<organism evidence="2 3">
    <name type="scientific">Lentilactobacillus parakefiri</name>
    <dbReference type="NCBI Taxonomy" id="152332"/>
    <lineage>
        <taxon>Bacteria</taxon>
        <taxon>Bacillati</taxon>
        <taxon>Bacillota</taxon>
        <taxon>Bacilli</taxon>
        <taxon>Lactobacillales</taxon>
        <taxon>Lactobacillaceae</taxon>
        <taxon>Lentilactobacillus</taxon>
    </lineage>
</organism>
<dbReference type="Pfam" id="PF13738">
    <property type="entry name" value="Pyr_redox_3"/>
    <property type="match status" value="1"/>
</dbReference>
<dbReference type="PANTHER" id="PTHR43539">
    <property type="entry name" value="FLAVIN-BINDING MONOOXYGENASE-LIKE PROTEIN (AFU_ORTHOLOGUE AFUA_4G09220)"/>
    <property type="match status" value="1"/>
</dbReference>
<dbReference type="SUPFAM" id="SSF51905">
    <property type="entry name" value="FAD/NAD(P)-binding domain"/>
    <property type="match status" value="1"/>
</dbReference>
<evidence type="ECO:0008006" key="4">
    <source>
        <dbReference type="Google" id="ProtNLM"/>
    </source>
</evidence>
<name>A0A269YDU4_9LACO</name>
<dbReference type="Proteomes" id="UP000216802">
    <property type="component" value="Unassembled WGS sequence"/>
</dbReference>
<accession>A0A269YDU4</accession>
<proteinExistence type="predicted"/>
<comment type="caution">
    <text evidence="2">The sequence shown here is derived from an EMBL/GenBank/DDBJ whole genome shotgun (WGS) entry which is preliminary data.</text>
</comment>
<dbReference type="EMBL" id="NCXI01000038">
    <property type="protein sequence ID" value="PAK83570.1"/>
    <property type="molecule type" value="Genomic_DNA"/>
</dbReference>
<evidence type="ECO:0000313" key="3">
    <source>
        <dbReference type="Proteomes" id="UP000216802"/>
    </source>
</evidence>
<dbReference type="InterPro" id="IPR050982">
    <property type="entry name" value="Auxin_biosynth/cation_transpt"/>
</dbReference>
<keyword evidence="1" id="KW-0560">Oxidoreductase</keyword>
<dbReference type="Gene3D" id="3.50.50.60">
    <property type="entry name" value="FAD/NAD(P)-binding domain"/>
    <property type="match status" value="2"/>
</dbReference>
<sequence length="372" mass="41278">MLNDRYSIVIIGAGPAGIGLGAAMQHYGLSNFVILDKDGVGATFDKWNPETHFISPSFTSNGFGFPDLNAITPDTSPAFSLNAEHPNGHQYAEYLRQVALLKHLPVIGNANVINVKPQNGGYELLLSSGEHIDAQYVFFGLGDYSYPLRPQIPGKDDGLHYADIRDYGTFAKQPQAIIGGNESGIDVAVNLAKRGIPSTIYTETTGLQSNDADPSKRLSTYTMNRFLAHGEMIHVISNKQVVAVKRTLSDYQLRFSDETTATSFTRPIFATGFAVTKSPLINRLFKVAHNRPVLNNMDESTISPNVFLIGPQVTHDQVVLCYIYKYRQRFAPLAEEMIRRKGLQPNPETRIVYQNANMYLDEFDDCDVNCEC</sequence>
<protein>
    <recommendedName>
        <fullName evidence="4">Pyridine nucleotide-disulfide oxidoreductase</fullName>
    </recommendedName>
</protein>
<dbReference type="AlphaFoldDB" id="A0A269YDU4"/>
<gene>
    <name evidence="2" type="ORF">B8W98_06330</name>
</gene>
<dbReference type="GO" id="GO:0050660">
    <property type="term" value="F:flavin adenine dinucleotide binding"/>
    <property type="evidence" value="ECO:0007669"/>
    <property type="project" value="TreeGrafter"/>
</dbReference>
<dbReference type="GO" id="GO:0004497">
    <property type="term" value="F:monooxygenase activity"/>
    <property type="evidence" value="ECO:0007669"/>
    <property type="project" value="TreeGrafter"/>
</dbReference>
<evidence type="ECO:0000313" key="2">
    <source>
        <dbReference type="EMBL" id="PAK83570.1"/>
    </source>
</evidence>